<dbReference type="SMART" id="SM00645">
    <property type="entry name" value="Pept_C1"/>
    <property type="match status" value="1"/>
</dbReference>
<keyword evidence="11" id="KW-0868">Chloride</keyword>
<dbReference type="InterPro" id="IPR025660">
    <property type="entry name" value="Pept_his_AS"/>
</dbReference>
<dbReference type="EC" id="3.4.14.1" evidence="5"/>
<evidence type="ECO:0000256" key="3">
    <source>
        <dbReference type="ARBA" id="ARBA00008455"/>
    </source>
</evidence>
<evidence type="ECO:0000256" key="15">
    <source>
        <dbReference type="ARBA" id="ARBA00032961"/>
    </source>
</evidence>
<dbReference type="InterPro" id="IPR038765">
    <property type="entry name" value="Papain-like_cys_pep_sf"/>
</dbReference>
<feature type="domain" description="Peptidase C1A papain C-terminal" evidence="18">
    <location>
        <begin position="225"/>
        <end position="452"/>
    </location>
</feature>
<dbReference type="InterPro" id="IPR014882">
    <property type="entry name" value="CathepsinC_exc"/>
</dbReference>
<dbReference type="InterPro" id="IPR036496">
    <property type="entry name" value="CathepsinC_exc_dom_sf"/>
</dbReference>
<dbReference type="Proteomes" id="UP000827092">
    <property type="component" value="Unassembled WGS sequence"/>
</dbReference>
<keyword evidence="20" id="KW-1185">Reference proteome</keyword>
<sequence>MNLVIVCGFLCFVSYVGCDTPANCTYDNIQGDWVFYEGERESDSSINCTNFSGPIAHQLKITLLFPNVAFDEFGNKGHWTLVYNQGFEVVINYRKYFAFSLYEKDSTGNFSSHCDTTLPGWSHDILGKNWACYNGKRSGTQERASKPYASPNVNRFYTPKSSEFGRLVNRINQVQKSWRATEYPELREMSIDELIRRAGGLKSRISSPPTISPANHLLKKVASHLPVEFDWRNVKGINYVSPVRNQGSCGSCYAFSSLAMLEARLRIMTNNTLNVTFSPQDVVSCSEYAQGCEGGYPYVIAGKYAQDFGVLPEDCYPYEGHDSSCGHNKTCKRFYVAEYNYVGGFFGGCNEELMKLDLVKNGPLTVAFQVYNDFMFYQGGIYHHTGIGAKFNPYHDVNHGVLITGYGIDNTTGEKFWVVKNSWGTSWGEQGYFRIRRGTNECNIESMAVTAIPIP</sequence>
<evidence type="ECO:0000313" key="20">
    <source>
        <dbReference type="Proteomes" id="UP000827092"/>
    </source>
</evidence>
<reference evidence="19 20" key="1">
    <citation type="journal article" date="2022" name="Nat. Ecol. Evol.">
        <title>A masculinizing supergene underlies an exaggerated male reproductive morph in a spider.</title>
        <authorList>
            <person name="Hendrickx F."/>
            <person name="De Corte Z."/>
            <person name="Sonet G."/>
            <person name="Van Belleghem S.M."/>
            <person name="Kostlbacher S."/>
            <person name="Vangestel C."/>
        </authorList>
    </citation>
    <scope>NUCLEOTIDE SEQUENCE [LARGE SCALE GENOMIC DNA]</scope>
    <source>
        <strain evidence="19">W744_W776</strain>
    </source>
</reference>
<evidence type="ECO:0000256" key="11">
    <source>
        <dbReference type="ARBA" id="ARBA00023214"/>
    </source>
</evidence>
<feature type="chain" id="PRO_5043395029" description="Dipeptidyl peptidase 1" evidence="17">
    <location>
        <begin position="19"/>
        <end position="455"/>
    </location>
</feature>
<keyword evidence="10" id="KW-1015">Disulfide bond</keyword>
<organism evidence="19 20">
    <name type="scientific">Oedothorax gibbosus</name>
    <dbReference type="NCBI Taxonomy" id="931172"/>
    <lineage>
        <taxon>Eukaryota</taxon>
        <taxon>Metazoa</taxon>
        <taxon>Ecdysozoa</taxon>
        <taxon>Arthropoda</taxon>
        <taxon>Chelicerata</taxon>
        <taxon>Arachnida</taxon>
        <taxon>Araneae</taxon>
        <taxon>Araneomorphae</taxon>
        <taxon>Entelegynae</taxon>
        <taxon>Araneoidea</taxon>
        <taxon>Linyphiidae</taxon>
        <taxon>Erigoninae</taxon>
        <taxon>Oedothorax</taxon>
    </lineage>
</organism>
<evidence type="ECO:0000256" key="10">
    <source>
        <dbReference type="ARBA" id="ARBA00023157"/>
    </source>
</evidence>
<evidence type="ECO:0000256" key="8">
    <source>
        <dbReference type="ARBA" id="ARBA00022801"/>
    </source>
</evidence>
<evidence type="ECO:0000256" key="13">
    <source>
        <dbReference type="ARBA" id="ARBA00029779"/>
    </source>
</evidence>
<dbReference type="PROSITE" id="PS00640">
    <property type="entry name" value="THIOL_PROTEASE_ASN"/>
    <property type="match status" value="1"/>
</dbReference>
<dbReference type="PRINTS" id="PR00705">
    <property type="entry name" value="PAPAIN"/>
</dbReference>
<evidence type="ECO:0000256" key="1">
    <source>
        <dbReference type="ARBA" id="ARBA00000738"/>
    </source>
</evidence>
<dbReference type="InterPro" id="IPR000169">
    <property type="entry name" value="Pept_cys_AS"/>
</dbReference>
<dbReference type="PROSITE" id="PS00139">
    <property type="entry name" value="THIOL_PROTEASE_CYS"/>
    <property type="match status" value="1"/>
</dbReference>
<dbReference type="GO" id="GO:0008239">
    <property type="term" value="F:dipeptidyl-peptidase activity"/>
    <property type="evidence" value="ECO:0007669"/>
    <property type="project" value="UniProtKB-EC"/>
</dbReference>
<evidence type="ECO:0000256" key="6">
    <source>
        <dbReference type="ARBA" id="ARBA00014709"/>
    </source>
</evidence>
<dbReference type="FunFam" id="2.40.128.80:FF:000003">
    <property type="entry name" value="Cathepsin C"/>
    <property type="match status" value="1"/>
</dbReference>
<dbReference type="PROSITE" id="PS00639">
    <property type="entry name" value="THIOL_PROTEASE_HIS"/>
    <property type="match status" value="1"/>
</dbReference>
<dbReference type="InterPro" id="IPR013128">
    <property type="entry name" value="Peptidase_C1A"/>
</dbReference>
<feature type="signal peptide" evidence="17">
    <location>
        <begin position="1"/>
        <end position="18"/>
    </location>
</feature>
<evidence type="ECO:0000256" key="5">
    <source>
        <dbReference type="ARBA" id="ARBA00012059"/>
    </source>
</evidence>
<evidence type="ECO:0000256" key="16">
    <source>
        <dbReference type="ARBA" id="ARBA00045556"/>
    </source>
</evidence>
<name>A0AAV6UFL1_9ARAC</name>
<dbReference type="Pfam" id="PF00112">
    <property type="entry name" value="Peptidase_C1"/>
    <property type="match status" value="1"/>
</dbReference>
<dbReference type="InterPro" id="IPR000668">
    <property type="entry name" value="Peptidase_C1A_C"/>
</dbReference>
<dbReference type="SUPFAM" id="SSF54001">
    <property type="entry name" value="Cysteine proteinases"/>
    <property type="match status" value="1"/>
</dbReference>
<dbReference type="GO" id="GO:0008234">
    <property type="term" value="F:cysteine-type peptidase activity"/>
    <property type="evidence" value="ECO:0007669"/>
    <property type="project" value="UniProtKB-KW"/>
</dbReference>
<dbReference type="GO" id="GO:0006508">
    <property type="term" value="P:proteolysis"/>
    <property type="evidence" value="ECO:0007669"/>
    <property type="project" value="UniProtKB-KW"/>
</dbReference>
<evidence type="ECO:0000256" key="12">
    <source>
        <dbReference type="ARBA" id="ARBA00029762"/>
    </source>
</evidence>
<keyword evidence="7" id="KW-0645">Protease</keyword>
<comment type="caution">
    <text evidence="19">The sequence shown here is derived from an EMBL/GenBank/DDBJ whole genome shotgun (WGS) entry which is preliminary data.</text>
</comment>
<comment type="function">
    <text evidence="16">Thiol protease. Has dipeptidylpeptidase activity. Active against a broad range of dipeptide substrates composed of both polar and hydrophobic amino acids. Proline cannot occupy the P1 position and arginine cannot occupy the P2 position of the substrate. Can act as both an exopeptidase and endopeptidase. Activates serine proteases such as elastase, cathepsin G and granzymes A and B.</text>
</comment>
<dbReference type="PANTHER" id="PTHR12411">
    <property type="entry name" value="CYSTEINE PROTEASE FAMILY C1-RELATED"/>
    <property type="match status" value="1"/>
</dbReference>
<accession>A0AAV6UFL1</accession>
<dbReference type="EMBL" id="JAFNEN010000438">
    <property type="protein sequence ID" value="KAG8182972.1"/>
    <property type="molecule type" value="Genomic_DNA"/>
</dbReference>
<evidence type="ECO:0000256" key="7">
    <source>
        <dbReference type="ARBA" id="ARBA00022670"/>
    </source>
</evidence>
<evidence type="ECO:0000313" key="19">
    <source>
        <dbReference type="EMBL" id="KAG8182972.1"/>
    </source>
</evidence>
<evidence type="ECO:0000256" key="14">
    <source>
        <dbReference type="ARBA" id="ARBA00030778"/>
    </source>
</evidence>
<comment type="catalytic activity">
    <reaction evidence="1">
        <text>Release of an N-terminal dipeptide, Xaa-Yaa-|-Zaa-, except when Xaa is Arg or Lys, or Yaa or Zaa is Pro.</text>
        <dbReference type="EC" id="3.4.14.1"/>
    </reaction>
</comment>
<keyword evidence="8" id="KW-0378">Hydrolase</keyword>
<dbReference type="Pfam" id="PF08773">
    <property type="entry name" value="CathepsinC_exc"/>
    <property type="match status" value="1"/>
</dbReference>
<dbReference type="InterPro" id="IPR025661">
    <property type="entry name" value="Pept_asp_AS"/>
</dbReference>
<protein>
    <recommendedName>
        <fullName evidence="6">Dipeptidyl peptidase 1</fullName>
        <ecNumber evidence="5">3.4.14.1</ecNumber>
    </recommendedName>
    <alternativeName>
        <fullName evidence="13">Cathepsin C</fullName>
    </alternativeName>
    <alternativeName>
        <fullName evidence="12">Cathepsin J</fullName>
    </alternativeName>
    <alternativeName>
        <fullName evidence="15">Dipeptidyl peptidase I</fullName>
    </alternativeName>
    <alternativeName>
        <fullName evidence="14">Dipeptidyl transferase</fullName>
    </alternativeName>
</protein>
<comment type="subunit">
    <text evidence="4">Tetramer of heterotrimers consisting of exclusion domain, heavy- and light chains.</text>
</comment>
<proteinExistence type="inferred from homology"/>
<evidence type="ECO:0000259" key="18">
    <source>
        <dbReference type="SMART" id="SM00645"/>
    </source>
</evidence>
<evidence type="ECO:0000256" key="17">
    <source>
        <dbReference type="SAM" id="SignalP"/>
    </source>
</evidence>
<dbReference type="AlphaFoldDB" id="A0AAV6UFL1"/>
<comment type="cofactor">
    <cofactor evidence="2">
        <name>chloride</name>
        <dbReference type="ChEBI" id="CHEBI:17996"/>
    </cofactor>
</comment>
<keyword evidence="9" id="KW-0788">Thiol protease</keyword>
<keyword evidence="17" id="KW-0732">Signal</keyword>
<evidence type="ECO:0000256" key="4">
    <source>
        <dbReference type="ARBA" id="ARBA00011610"/>
    </source>
</evidence>
<dbReference type="Gene3D" id="3.90.70.10">
    <property type="entry name" value="Cysteine proteinases"/>
    <property type="match status" value="1"/>
</dbReference>
<dbReference type="Gene3D" id="2.40.128.80">
    <property type="entry name" value="Cathepsin C, exclusion domain"/>
    <property type="match status" value="1"/>
</dbReference>
<dbReference type="SUPFAM" id="SSF75001">
    <property type="entry name" value="Dipeptidyl peptidase I (cathepsin C), exclusion domain"/>
    <property type="match status" value="1"/>
</dbReference>
<comment type="similarity">
    <text evidence="3">Belongs to the peptidase C1 family.</text>
</comment>
<evidence type="ECO:0000256" key="2">
    <source>
        <dbReference type="ARBA" id="ARBA00001923"/>
    </source>
</evidence>
<evidence type="ECO:0000256" key="9">
    <source>
        <dbReference type="ARBA" id="ARBA00022807"/>
    </source>
</evidence>
<gene>
    <name evidence="19" type="ORF">JTE90_013424</name>
</gene>